<keyword evidence="2" id="KW-1185">Reference proteome</keyword>
<dbReference type="Proteomes" id="UP000317378">
    <property type="component" value="Unassembled WGS sequence"/>
</dbReference>
<evidence type="ECO:0000313" key="2">
    <source>
        <dbReference type="Proteomes" id="UP000317378"/>
    </source>
</evidence>
<reference evidence="1 2" key="1">
    <citation type="submission" date="2019-06" db="EMBL/GenBank/DDBJ databases">
        <title>Streptomyces sporangiiformans sp. nov., a novel actinomycete isolated from soil in Mount Song.</title>
        <authorList>
            <person name="Han L."/>
        </authorList>
    </citation>
    <scope>NUCLEOTIDE SEQUENCE [LARGE SCALE GENOMIC DNA]</scope>
    <source>
        <strain evidence="1 2">NEAU-SSA 1</strain>
    </source>
</reference>
<accession>A0A505DJY5</accession>
<sequence>MIYAYDEAVTRFGQFAQPHSTVRSCGLLVCALLLGLLGMHGLGPVPEAAPASGHDRMVSAVYTGVDVMASMPGACDHGEGGCQGHTDHADPTCASASLAGGPVVAPVFLPDMAACVGAADVPASSVVDLDGGRAPPSLSELQLLRI</sequence>
<dbReference type="InterPro" id="IPR046151">
    <property type="entry name" value="DUF6153"/>
</dbReference>
<evidence type="ECO:0000313" key="1">
    <source>
        <dbReference type="EMBL" id="TPQ19936.1"/>
    </source>
</evidence>
<proteinExistence type="predicted"/>
<comment type="caution">
    <text evidence="1">The sequence shown here is derived from an EMBL/GenBank/DDBJ whole genome shotgun (WGS) entry which is preliminary data.</text>
</comment>
<dbReference type="EMBL" id="VCHX02000150">
    <property type="protein sequence ID" value="TPQ19936.1"/>
    <property type="molecule type" value="Genomic_DNA"/>
</dbReference>
<dbReference type="OrthoDB" id="4322759at2"/>
<protein>
    <submittedName>
        <fullName evidence="1">Uncharacterized protein</fullName>
    </submittedName>
</protein>
<dbReference type="AlphaFoldDB" id="A0A505DJY5"/>
<dbReference type="Pfam" id="PF19650">
    <property type="entry name" value="DUF6153"/>
    <property type="match status" value="1"/>
</dbReference>
<name>A0A505DJY5_9ACTN</name>
<gene>
    <name evidence="1" type="ORF">FGD71_023130</name>
</gene>
<organism evidence="1 2">
    <name type="scientific">Streptomyces sporangiiformans</name>
    <dbReference type="NCBI Taxonomy" id="2315329"/>
    <lineage>
        <taxon>Bacteria</taxon>
        <taxon>Bacillati</taxon>
        <taxon>Actinomycetota</taxon>
        <taxon>Actinomycetes</taxon>
        <taxon>Kitasatosporales</taxon>
        <taxon>Streptomycetaceae</taxon>
        <taxon>Streptomyces</taxon>
    </lineage>
</organism>